<dbReference type="RefSeq" id="XP_002480382.1">
    <property type="nucleotide sequence ID" value="XM_002480337.1"/>
</dbReference>
<dbReference type="HOGENOM" id="CLU_042059_1_0_1"/>
<dbReference type="OrthoDB" id="5394254at2759"/>
<dbReference type="VEuPathDB" id="FungiDB:TSTA_032070"/>
<dbReference type="eggNOG" id="ENOG502RZT9">
    <property type="taxonomic scope" value="Eukaryota"/>
</dbReference>
<sequence>MAKKVVVVDEVDTDVETRSYPRSRIAKIPRSVRFLLVILSSLLLSSSLLTVFSLQTAGHLAGISKHLEEWWEIAGLILWRATELGLAWVFGFDGWDVTELTLLTHAPIYFLLFNFYGVEPSAVAITFAIEIVSMTIPFVLFRGPNSVHALSSPRGAQVANRDVLEDRLTTLYTSVAAAAIYAVVLSLSFYTWLPVHLVLYFDEIRDIRLVHAGAAGFPSVLVSLLPAGYAAYDLLFASSAGWSAKPDSTKMAVPEGEYLITSLYNRTWGKISPKGKILASRSLILATMTLLNTIIAGTGSIKGVELMGSVGWGSLWAGASLVVSSLFAWVEGVPGV</sequence>
<dbReference type="InParanoid" id="B8M5Q4"/>
<keyword evidence="1" id="KW-1133">Transmembrane helix</keyword>
<organism evidence="2 3">
    <name type="scientific">Talaromyces stipitatus (strain ATCC 10500 / CBS 375.48 / QM 6759 / NRRL 1006)</name>
    <name type="common">Penicillium stipitatum</name>
    <dbReference type="NCBI Taxonomy" id="441959"/>
    <lineage>
        <taxon>Eukaryota</taxon>
        <taxon>Fungi</taxon>
        <taxon>Dikarya</taxon>
        <taxon>Ascomycota</taxon>
        <taxon>Pezizomycotina</taxon>
        <taxon>Eurotiomycetes</taxon>
        <taxon>Eurotiomycetidae</taxon>
        <taxon>Eurotiales</taxon>
        <taxon>Trichocomaceae</taxon>
        <taxon>Talaromyces</taxon>
        <taxon>Talaromyces sect. Talaromyces</taxon>
    </lineage>
</organism>
<feature type="transmembrane region" description="Helical" evidence="1">
    <location>
        <begin position="32"/>
        <end position="53"/>
    </location>
</feature>
<reference evidence="3" key="1">
    <citation type="journal article" date="2015" name="Genome Announc.">
        <title>Genome sequence of the AIDS-associated pathogen Penicillium marneffei (ATCC18224) and its near taxonomic relative Talaromyces stipitatus (ATCC10500).</title>
        <authorList>
            <person name="Nierman W.C."/>
            <person name="Fedorova-Abrams N.D."/>
            <person name="Andrianopoulos A."/>
        </authorList>
    </citation>
    <scope>NUCLEOTIDE SEQUENCE [LARGE SCALE GENOMIC DNA]</scope>
    <source>
        <strain evidence="3">ATCC 10500 / CBS 375.48 / QM 6759 / NRRL 1006</strain>
    </source>
</reference>
<keyword evidence="3" id="KW-1185">Reference proteome</keyword>
<accession>B8M5Q4</accession>
<dbReference type="OMA" id="YLLTTFY"/>
<keyword evidence="1" id="KW-0472">Membrane</keyword>
<keyword evidence="1" id="KW-0812">Transmembrane</keyword>
<feature type="transmembrane region" description="Helical" evidence="1">
    <location>
        <begin position="283"/>
        <end position="304"/>
    </location>
</feature>
<evidence type="ECO:0000313" key="2">
    <source>
        <dbReference type="EMBL" id="EED19948.1"/>
    </source>
</evidence>
<protein>
    <submittedName>
        <fullName evidence="2">Uncharacterized protein</fullName>
    </submittedName>
</protein>
<dbReference type="AlphaFoldDB" id="B8M5Q4"/>
<feature type="transmembrane region" description="Helical" evidence="1">
    <location>
        <begin position="310"/>
        <end position="330"/>
    </location>
</feature>
<dbReference type="PhylomeDB" id="B8M5Q4"/>
<evidence type="ECO:0000256" key="1">
    <source>
        <dbReference type="SAM" id="Phobius"/>
    </source>
</evidence>
<dbReference type="Proteomes" id="UP000001745">
    <property type="component" value="Unassembled WGS sequence"/>
</dbReference>
<gene>
    <name evidence="2" type="ORF">TSTA_032070</name>
</gene>
<feature type="transmembrane region" description="Helical" evidence="1">
    <location>
        <begin position="122"/>
        <end position="141"/>
    </location>
</feature>
<feature type="transmembrane region" description="Helical" evidence="1">
    <location>
        <begin position="171"/>
        <end position="193"/>
    </location>
</feature>
<proteinExistence type="predicted"/>
<dbReference type="EMBL" id="EQ962654">
    <property type="protein sequence ID" value="EED19948.1"/>
    <property type="molecule type" value="Genomic_DNA"/>
</dbReference>
<name>B8M5Q4_TALSN</name>
<dbReference type="GeneID" id="8099820"/>
<feature type="transmembrane region" description="Helical" evidence="1">
    <location>
        <begin position="213"/>
        <end position="235"/>
    </location>
</feature>
<feature type="transmembrane region" description="Helical" evidence="1">
    <location>
        <begin position="97"/>
        <end position="116"/>
    </location>
</feature>
<evidence type="ECO:0000313" key="3">
    <source>
        <dbReference type="Proteomes" id="UP000001745"/>
    </source>
</evidence>